<feature type="transmembrane region" description="Helical" evidence="6">
    <location>
        <begin position="194"/>
        <end position="215"/>
    </location>
</feature>
<evidence type="ECO:0000256" key="6">
    <source>
        <dbReference type="SAM" id="Phobius"/>
    </source>
</evidence>
<feature type="transmembrane region" description="Helical" evidence="6">
    <location>
        <begin position="104"/>
        <end position="123"/>
    </location>
</feature>
<evidence type="ECO:0000256" key="2">
    <source>
        <dbReference type="ARBA" id="ARBA00022692"/>
    </source>
</evidence>
<proteinExistence type="predicted"/>
<reference evidence="7" key="1">
    <citation type="submission" date="2019-11" db="EMBL/GenBank/DDBJ databases">
        <title>Bipolaris sorokiniana Genome sequencing.</title>
        <authorList>
            <person name="Wang H."/>
        </authorList>
    </citation>
    <scope>NUCLEOTIDE SEQUENCE</scope>
</reference>
<protein>
    <recommendedName>
        <fullName evidence="9">Major facilitator superfamily (MFS) profile domain-containing protein</fullName>
    </recommendedName>
</protein>
<evidence type="ECO:0008006" key="9">
    <source>
        <dbReference type="Google" id="ProtNLM"/>
    </source>
</evidence>
<dbReference type="GO" id="GO:0016020">
    <property type="term" value="C:membrane"/>
    <property type="evidence" value="ECO:0007669"/>
    <property type="project" value="UniProtKB-SubCell"/>
</dbReference>
<feature type="transmembrane region" description="Helical" evidence="6">
    <location>
        <begin position="35"/>
        <end position="59"/>
    </location>
</feature>
<dbReference type="PANTHER" id="PTHR23507">
    <property type="entry name" value="ZGC:174356"/>
    <property type="match status" value="1"/>
</dbReference>
<feature type="transmembrane region" description="Helical" evidence="6">
    <location>
        <begin position="350"/>
        <end position="368"/>
    </location>
</feature>
<evidence type="ECO:0000256" key="3">
    <source>
        <dbReference type="ARBA" id="ARBA00022989"/>
    </source>
</evidence>
<evidence type="ECO:0000256" key="1">
    <source>
        <dbReference type="ARBA" id="ARBA00004141"/>
    </source>
</evidence>
<dbReference type="Proteomes" id="UP000624244">
    <property type="component" value="Unassembled WGS sequence"/>
</dbReference>
<keyword evidence="4 6" id="KW-0472">Membrane</keyword>
<dbReference type="AlphaFoldDB" id="A0A8H5ZKI8"/>
<feature type="transmembrane region" description="Helical" evidence="6">
    <location>
        <begin position="170"/>
        <end position="188"/>
    </location>
</feature>
<evidence type="ECO:0000256" key="5">
    <source>
        <dbReference type="SAM" id="MobiDB-lite"/>
    </source>
</evidence>
<sequence length="433" mass="44495">MGPSNSETERLLGAEADGVEATPKETPPGYYAMPISFLASCAMAATAASTIYGYAHIVCKDASQCEDAEKAAYASAVAAATTIANMCGLMAVSVYERLGTQKGLGVWIGLRAGSVVVLGAGVLRRSVSLALGARVLEGLATDNTLHMMLNALYAHSKDQRHVGRLMSMSLALYMAGMALSPALAALLADFRVSFAVALVIFGITAVYLAAIGTWLDDERGDNLVGHGHMRESGGTDTNASPLSGLASLARPALRLFSHRVLAAHGGAMFLYNAAISYMFPALMVHATLEFGFTPAQNGLLLSVAAGTSSMHLILAAVMSRPARNAAAVLVSLTVLVAALAALAMVQVPWALFPVVAAASLGLATPSFVKAHLVQRRPHDGLAVAALSVAEGLGSLVSAPLLGAWQSTHPGGSVLYVAATLAAASAMVFVFGCV</sequence>
<comment type="subcellular location">
    <subcellularLocation>
        <location evidence="1">Membrane</location>
        <topology evidence="1">Multi-pass membrane protein</topology>
    </subcellularLocation>
</comment>
<gene>
    <name evidence="7" type="ORF">GGP41_007768</name>
</gene>
<dbReference type="OMA" id="TIYAYAN"/>
<feature type="transmembrane region" description="Helical" evidence="6">
    <location>
        <begin position="325"/>
        <end position="344"/>
    </location>
</feature>
<feature type="region of interest" description="Disordered" evidence="5">
    <location>
        <begin position="1"/>
        <end position="23"/>
    </location>
</feature>
<evidence type="ECO:0000313" key="7">
    <source>
        <dbReference type="EMBL" id="KAF5852308.1"/>
    </source>
</evidence>
<feature type="transmembrane region" description="Helical" evidence="6">
    <location>
        <begin position="380"/>
        <end position="401"/>
    </location>
</feature>
<keyword evidence="3 6" id="KW-1133">Transmembrane helix</keyword>
<feature type="transmembrane region" description="Helical" evidence="6">
    <location>
        <begin position="71"/>
        <end position="92"/>
    </location>
</feature>
<dbReference type="EMBL" id="WNKQ01000003">
    <property type="protein sequence ID" value="KAF5852308.1"/>
    <property type="molecule type" value="Genomic_DNA"/>
</dbReference>
<comment type="caution">
    <text evidence="7">The sequence shown here is derived from an EMBL/GenBank/DDBJ whole genome shotgun (WGS) entry which is preliminary data.</text>
</comment>
<keyword evidence="2 6" id="KW-0812">Transmembrane</keyword>
<dbReference type="Gene3D" id="1.20.1250.20">
    <property type="entry name" value="MFS general substrate transporter like domains"/>
    <property type="match status" value="2"/>
</dbReference>
<evidence type="ECO:0000313" key="8">
    <source>
        <dbReference type="Proteomes" id="UP000624244"/>
    </source>
</evidence>
<dbReference type="InterPro" id="IPR011701">
    <property type="entry name" value="MFS"/>
</dbReference>
<feature type="transmembrane region" description="Helical" evidence="6">
    <location>
        <begin position="260"/>
        <end position="279"/>
    </location>
</feature>
<name>A0A8H5ZKI8_COCSA</name>
<dbReference type="PANTHER" id="PTHR23507:SF1">
    <property type="entry name" value="FI18259P1-RELATED"/>
    <property type="match status" value="1"/>
</dbReference>
<organism evidence="7 8">
    <name type="scientific">Cochliobolus sativus</name>
    <name type="common">Common root rot and spot blotch fungus</name>
    <name type="synonym">Bipolaris sorokiniana</name>
    <dbReference type="NCBI Taxonomy" id="45130"/>
    <lineage>
        <taxon>Eukaryota</taxon>
        <taxon>Fungi</taxon>
        <taxon>Dikarya</taxon>
        <taxon>Ascomycota</taxon>
        <taxon>Pezizomycotina</taxon>
        <taxon>Dothideomycetes</taxon>
        <taxon>Pleosporomycetidae</taxon>
        <taxon>Pleosporales</taxon>
        <taxon>Pleosporineae</taxon>
        <taxon>Pleosporaceae</taxon>
        <taxon>Bipolaris</taxon>
    </lineage>
</organism>
<dbReference type="Pfam" id="PF07690">
    <property type="entry name" value="MFS_1"/>
    <property type="match status" value="1"/>
</dbReference>
<feature type="transmembrane region" description="Helical" evidence="6">
    <location>
        <begin position="299"/>
        <end position="318"/>
    </location>
</feature>
<accession>A0A8H5ZKI8</accession>
<evidence type="ECO:0000256" key="4">
    <source>
        <dbReference type="ARBA" id="ARBA00023136"/>
    </source>
</evidence>
<dbReference type="SUPFAM" id="SSF103473">
    <property type="entry name" value="MFS general substrate transporter"/>
    <property type="match status" value="1"/>
</dbReference>
<dbReference type="InterPro" id="IPR036259">
    <property type="entry name" value="MFS_trans_sf"/>
</dbReference>
<dbReference type="GO" id="GO:0022857">
    <property type="term" value="F:transmembrane transporter activity"/>
    <property type="evidence" value="ECO:0007669"/>
    <property type="project" value="InterPro"/>
</dbReference>
<feature type="transmembrane region" description="Helical" evidence="6">
    <location>
        <begin position="413"/>
        <end position="432"/>
    </location>
</feature>